<dbReference type="AlphaFoldDB" id="J9GCK7"/>
<organism evidence="1">
    <name type="scientific">gut metagenome</name>
    <dbReference type="NCBI Taxonomy" id="749906"/>
    <lineage>
        <taxon>unclassified sequences</taxon>
        <taxon>metagenomes</taxon>
        <taxon>organismal metagenomes</taxon>
    </lineage>
</organism>
<accession>J9GCK7</accession>
<reference evidence="1" key="1">
    <citation type="journal article" date="2012" name="PLoS ONE">
        <title>Gene sets for utilization of primary and secondary nutrition supplies in the distal gut of endangered iberian lynx.</title>
        <authorList>
            <person name="Alcaide M."/>
            <person name="Messina E."/>
            <person name="Richter M."/>
            <person name="Bargiela R."/>
            <person name="Peplies J."/>
            <person name="Huws S.A."/>
            <person name="Newbold C.J."/>
            <person name="Golyshin P.N."/>
            <person name="Simon M.A."/>
            <person name="Lopez G."/>
            <person name="Yakimov M.M."/>
            <person name="Ferrer M."/>
        </authorList>
    </citation>
    <scope>NUCLEOTIDE SEQUENCE</scope>
</reference>
<name>J9GCK7_9ZZZZ</name>
<gene>
    <name evidence="1" type="ORF">EVA_06844</name>
</gene>
<comment type="caution">
    <text evidence="1">The sequence shown here is derived from an EMBL/GenBank/DDBJ whole genome shotgun (WGS) entry which is preliminary data.</text>
</comment>
<sequence length="44" mass="4950">MLINVISNLNKFLFVQALGYTDNAVSKAHINNFIQLTNGITFNH</sequence>
<dbReference type="EMBL" id="AMCI01001597">
    <property type="protein sequence ID" value="EJX05052.1"/>
    <property type="molecule type" value="Genomic_DNA"/>
</dbReference>
<protein>
    <submittedName>
        <fullName evidence="1">Uncharacterized protein</fullName>
    </submittedName>
</protein>
<evidence type="ECO:0000313" key="1">
    <source>
        <dbReference type="EMBL" id="EJX05052.1"/>
    </source>
</evidence>
<proteinExistence type="predicted"/>